<dbReference type="RefSeq" id="WP_115518883.1">
    <property type="nucleotide sequence ID" value="NZ_QRGO01000003.1"/>
</dbReference>
<evidence type="ECO:0000256" key="3">
    <source>
        <dbReference type="ARBA" id="ARBA00022801"/>
    </source>
</evidence>
<dbReference type="PANTHER" id="PTHR43176">
    <property type="entry name" value="3-HYDROXYISOBUTYRYL-COA HYDROLASE-RELATED"/>
    <property type="match status" value="1"/>
</dbReference>
<protein>
    <recommendedName>
        <fullName evidence="2">3-hydroxyisobutyryl-CoA hydrolase</fullName>
        <ecNumber evidence="2">3.1.2.4</ecNumber>
    </recommendedName>
</protein>
<dbReference type="Pfam" id="PF16113">
    <property type="entry name" value="ECH_2"/>
    <property type="match status" value="1"/>
</dbReference>
<comment type="caution">
    <text evidence="5">The sequence shown here is derived from an EMBL/GenBank/DDBJ whole genome shotgun (WGS) entry which is preliminary data.</text>
</comment>
<sequence length="353" mass="38290">MADDSEILFERRGAAGLITLNRPKALNAVSHGMVLAMRAQLDDWADDPAVTRVVIMGAGEKAFSAGGDIRHLYDLGKAGRFDEQLRFWRDEYPLNVLIKNYRKPYVALIDGIVMGGGVGVSVHGSHRVAGDKYSLAMPEVSIGFFPDVGATWFLPRMPGELGTYCALTGERFGIADALYAGLATHRIPSARFPALIDGLTGTVSVDAVLAAFAEPGGEGPISTRRHLIDHIFSGHDVAVILERLDHEAATNGADADWAGKTAALMRTKSPTSLKLALAQVRFGAIHDFETCMRAEMRIVSRIVKAQDFYEGVRAVIVDKDNKPTWNPQTLSEVTTEAIAHYFASLDGDELILP</sequence>
<dbReference type="InterPro" id="IPR029045">
    <property type="entry name" value="ClpP/crotonase-like_dom_sf"/>
</dbReference>
<dbReference type="SUPFAM" id="SSF52096">
    <property type="entry name" value="ClpP/crotonase"/>
    <property type="match status" value="1"/>
</dbReference>
<organism evidence="5 6">
    <name type="scientific">Undibacter mobilis</name>
    <dbReference type="NCBI Taxonomy" id="2292256"/>
    <lineage>
        <taxon>Bacteria</taxon>
        <taxon>Pseudomonadati</taxon>
        <taxon>Pseudomonadota</taxon>
        <taxon>Alphaproteobacteria</taxon>
        <taxon>Hyphomicrobiales</taxon>
        <taxon>Nitrobacteraceae</taxon>
        <taxon>Undibacter</taxon>
    </lineage>
</organism>
<dbReference type="GO" id="GO:0003860">
    <property type="term" value="F:3-hydroxyisobutyryl-CoA hydrolase activity"/>
    <property type="evidence" value="ECO:0007669"/>
    <property type="project" value="UniProtKB-EC"/>
</dbReference>
<dbReference type="GO" id="GO:0006574">
    <property type="term" value="P:L-valine catabolic process"/>
    <property type="evidence" value="ECO:0007669"/>
    <property type="project" value="TreeGrafter"/>
</dbReference>
<proteinExistence type="predicted"/>
<evidence type="ECO:0000313" key="5">
    <source>
        <dbReference type="EMBL" id="RDV01365.1"/>
    </source>
</evidence>
<keyword evidence="5" id="KW-0413">Isomerase</keyword>
<dbReference type="NCBIfam" id="NF004127">
    <property type="entry name" value="PRK05617.1"/>
    <property type="match status" value="1"/>
</dbReference>
<accession>A0A371B1A7</accession>
<evidence type="ECO:0000256" key="1">
    <source>
        <dbReference type="ARBA" id="ARBA00001709"/>
    </source>
</evidence>
<feature type="domain" description="Enoyl-CoA hydratase/isomerase" evidence="4">
    <location>
        <begin position="16"/>
        <end position="342"/>
    </location>
</feature>
<name>A0A371B1A7_9BRAD</name>
<dbReference type="Gene3D" id="3.90.226.10">
    <property type="entry name" value="2-enoyl-CoA Hydratase, Chain A, domain 1"/>
    <property type="match status" value="1"/>
</dbReference>
<evidence type="ECO:0000259" key="4">
    <source>
        <dbReference type="Pfam" id="PF16113"/>
    </source>
</evidence>
<keyword evidence="6" id="KW-1185">Reference proteome</keyword>
<dbReference type="AlphaFoldDB" id="A0A371B1A7"/>
<dbReference type="PANTHER" id="PTHR43176:SF3">
    <property type="entry name" value="3-HYDROXYISOBUTYRYL-COA HYDROLASE, MITOCHONDRIAL"/>
    <property type="match status" value="1"/>
</dbReference>
<dbReference type="Proteomes" id="UP000263993">
    <property type="component" value="Unassembled WGS sequence"/>
</dbReference>
<reference evidence="6" key="1">
    <citation type="submission" date="2018-08" db="EMBL/GenBank/DDBJ databases">
        <authorList>
            <person name="Kim S.-J."/>
            <person name="Jung G.-Y."/>
        </authorList>
    </citation>
    <scope>NUCLEOTIDE SEQUENCE [LARGE SCALE GENOMIC DNA]</scope>
    <source>
        <strain evidence="6">GY_H</strain>
    </source>
</reference>
<dbReference type="CDD" id="cd06558">
    <property type="entry name" value="crotonase-like"/>
    <property type="match status" value="1"/>
</dbReference>
<dbReference type="OrthoDB" id="9790967at2"/>
<evidence type="ECO:0000256" key="2">
    <source>
        <dbReference type="ARBA" id="ARBA00011915"/>
    </source>
</evidence>
<evidence type="ECO:0000313" key="6">
    <source>
        <dbReference type="Proteomes" id="UP000263993"/>
    </source>
</evidence>
<dbReference type="GO" id="GO:0016853">
    <property type="term" value="F:isomerase activity"/>
    <property type="evidence" value="ECO:0007669"/>
    <property type="project" value="UniProtKB-KW"/>
</dbReference>
<dbReference type="InterPro" id="IPR045004">
    <property type="entry name" value="ECH_dom"/>
</dbReference>
<dbReference type="EMBL" id="QRGO01000003">
    <property type="protein sequence ID" value="RDV01365.1"/>
    <property type="molecule type" value="Genomic_DNA"/>
</dbReference>
<keyword evidence="3" id="KW-0378">Hydrolase</keyword>
<dbReference type="EC" id="3.1.2.4" evidence="2"/>
<gene>
    <name evidence="5" type="ORF">DXH78_19270</name>
</gene>
<dbReference type="InterPro" id="IPR032259">
    <property type="entry name" value="HIBYL-CoA-H"/>
</dbReference>
<comment type="catalytic activity">
    <reaction evidence="1">
        <text>3-hydroxy-2-methylpropanoyl-CoA + H2O = 3-hydroxy-2-methylpropanoate + CoA + H(+)</text>
        <dbReference type="Rhea" id="RHEA:20888"/>
        <dbReference type="ChEBI" id="CHEBI:11805"/>
        <dbReference type="ChEBI" id="CHEBI:15377"/>
        <dbReference type="ChEBI" id="CHEBI:15378"/>
        <dbReference type="ChEBI" id="CHEBI:57287"/>
        <dbReference type="ChEBI" id="CHEBI:57340"/>
        <dbReference type="EC" id="3.1.2.4"/>
    </reaction>
</comment>